<dbReference type="EMBL" id="QRCT01000007">
    <property type="protein sequence ID" value="RDU25118.1"/>
    <property type="molecule type" value="Genomic_DNA"/>
</dbReference>
<dbReference type="OrthoDB" id="9787830at2"/>
<dbReference type="Pfam" id="PF01497">
    <property type="entry name" value="Peripla_BP_2"/>
    <property type="match status" value="1"/>
</dbReference>
<dbReference type="InterPro" id="IPR002491">
    <property type="entry name" value="ABC_transptr_periplasmic_BD"/>
</dbReference>
<evidence type="ECO:0000313" key="4">
    <source>
        <dbReference type="Proteomes" id="UP000255036"/>
    </source>
</evidence>
<dbReference type="Proteomes" id="UP000255036">
    <property type="component" value="Unassembled WGS sequence"/>
</dbReference>
<protein>
    <submittedName>
        <fullName evidence="3">Iron ABC transporter substrate-binding protein</fullName>
    </submittedName>
</protein>
<dbReference type="RefSeq" id="WP_115480326.1">
    <property type="nucleotide sequence ID" value="NZ_QRCT01000007.1"/>
</dbReference>
<dbReference type="CDD" id="cd01147">
    <property type="entry name" value="HemV-2"/>
    <property type="match status" value="1"/>
</dbReference>
<name>A0A371AZT8_9FIRM</name>
<evidence type="ECO:0000313" key="3">
    <source>
        <dbReference type="EMBL" id="RDU25118.1"/>
    </source>
</evidence>
<dbReference type="PANTHER" id="PTHR30535">
    <property type="entry name" value="VITAMIN B12-BINDING PROTEIN"/>
    <property type="match status" value="1"/>
</dbReference>
<accession>A0A371AZT8</accession>
<evidence type="ECO:0000256" key="1">
    <source>
        <dbReference type="ARBA" id="ARBA00008814"/>
    </source>
</evidence>
<dbReference type="PANTHER" id="PTHR30535:SF34">
    <property type="entry name" value="MOLYBDATE-BINDING PROTEIN MOLA"/>
    <property type="match status" value="1"/>
</dbReference>
<sequence length="372" mass="41463">MKVKISSLFLYIFLISIFTFGCGSPKDNSSEQSGETRKITDAVGRNVEIPKEVKSVIPLANGLRMMCYADAVDLVSGVEKAETQKNIVRAYNWVNHDRLKELPIIGEGGGGGYTPYIEEILEVDPDVIIGAYSKKDAENLQEKTGIPVVVINAGTLFGEDYYQSLKIIGEVCQKEKRCQEVIDYIKNVEKDLNKRTENIPQKEKKVVYSGAVSFRGGHGIEGTYTNFPPFKALNAVDIFGNKEGETKDVLIEKEAILNADPDIIFLDPNNISLVNKDYASNEDYYQSLTAVKNGQVYTMLGYNYYYTNVEIALADCYYAGSIIYPKEFADIDPVKKANEIFKFMLGSEQYYQELSDKGLGFGEITLGAANET</sequence>
<proteinExistence type="inferred from homology"/>
<reference evidence="3 4" key="1">
    <citation type="submission" date="2018-07" db="EMBL/GenBank/DDBJ databases">
        <title>Anaerosacharophilus polymeroproducens gen. nov. sp. nov., an anaerobic bacterium isolated from salt field.</title>
        <authorList>
            <person name="Kim W."/>
            <person name="Yang S.-H."/>
            <person name="Oh J."/>
            <person name="Lee J.-H."/>
            <person name="Kwon K.K."/>
        </authorList>
    </citation>
    <scope>NUCLEOTIDE SEQUENCE [LARGE SCALE GENOMIC DNA]</scope>
    <source>
        <strain evidence="3 4">MCWD5</strain>
    </source>
</reference>
<dbReference type="Gene3D" id="3.40.50.1980">
    <property type="entry name" value="Nitrogenase molybdenum iron protein domain"/>
    <property type="match status" value="2"/>
</dbReference>
<comment type="similarity">
    <text evidence="1">Belongs to the bacterial solute-binding protein 8 family.</text>
</comment>
<dbReference type="SUPFAM" id="SSF53807">
    <property type="entry name" value="Helical backbone' metal receptor"/>
    <property type="match status" value="1"/>
</dbReference>
<dbReference type="PROSITE" id="PS51257">
    <property type="entry name" value="PROKAR_LIPOPROTEIN"/>
    <property type="match status" value="1"/>
</dbReference>
<dbReference type="PROSITE" id="PS50983">
    <property type="entry name" value="FE_B12_PBP"/>
    <property type="match status" value="1"/>
</dbReference>
<evidence type="ECO:0000259" key="2">
    <source>
        <dbReference type="PROSITE" id="PS50983"/>
    </source>
</evidence>
<dbReference type="AlphaFoldDB" id="A0A371AZT8"/>
<keyword evidence="4" id="KW-1185">Reference proteome</keyword>
<gene>
    <name evidence="3" type="ORF">DWV06_01065</name>
</gene>
<comment type="caution">
    <text evidence="3">The sequence shown here is derived from an EMBL/GenBank/DDBJ whole genome shotgun (WGS) entry which is preliminary data.</text>
</comment>
<dbReference type="InterPro" id="IPR050902">
    <property type="entry name" value="ABC_Transporter_SBP"/>
</dbReference>
<organism evidence="3 4">
    <name type="scientific">Anaerosacchariphilus polymeriproducens</name>
    <dbReference type="NCBI Taxonomy" id="1812858"/>
    <lineage>
        <taxon>Bacteria</taxon>
        <taxon>Bacillati</taxon>
        <taxon>Bacillota</taxon>
        <taxon>Clostridia</taxon>
        <taxon>Lachnospirales</taxon>
        <taxon>Lachnospiraceae</taxon>
        <taxon>Anaerosacchariphilus</taxon>
    </lineage>
</organism>
<feature type="domain" description="Fe/B12 periplasmic-binding" evidence="2">
    <location>
        <begin position="54"/>
        <end position="327"/>
    </location>
</feature>